<dbReference type="EMBL" id="JAHMHQ010000046">
    <property type="protein sequence ID" value="KAK1621640.1"/>
    <property type="molecule type" value="Genomic_DNA"/>
</dbReference>
<dbReference type="Proteomes" id="UP001243989">
    <property type="component" value="Unassembled WGS sequence"/>
</dbReference>
<sequence>MNLFALTVTCRMSGIQAGIGTVGLNGARSIYLPERLALAVPHRGLLAFSVFAHGTFGLFYSSSITAFQQLSSKSVFCKIHTGSPSLCMLLAFKVASALEAGNSNHIIQHGGCILSSGHWSPVFLGRSRFPSGFGGGTLVDFTRGLYGESYDGKALHAEMARSATNEVRGSG</sequence>
<accession>A0AAI9ZDK3</accession>
<comment type="caution">
    <text evidence="1">The sequence shown here is derived from an EMBL/GenBank/DDBJ whole genome shotgun (WGS) entry which is preliminary data.</text>
</comment>
<protein>
    <submittedName>
        <fullName evidence="1">Uncharacterized protein</fullName>
    </submittedName>
</protein>
<evidence type="ECO:0000313" key="2">
    <source>
        <dbReference type="Proteomes" id="UP001243989"/>
    </source>
</evidence>
<gene>
    <name evidence="1" type="ORF">BDP81DRAFT_173618</name>
</gene>
<dbReference type="AlphaFoldDB" id="A0AAI9ZDK3"/>
<keyword evidence="2" id="KW-1185">Reference proteome</keyword>
<dbReference type="RefSeq" id="XP_060437635.1">
    <property type="nucleotide sequence ID" value="XM_060582185.1"/>
</dbReference>
<reference evidence="1" key="1">
    <citation type="submission" date="2021-06" db="EMBL/GenBank/DDBJ databases">
        <title>Comparative genomics, transcriptomics and evolutionary studies reveal genomic signatures of adaptation to plant cell wall in hemibiotrophic fungi.</title>
        <authorList>
            <consortium name="DOE Joint Genome Institute"/>
            <person name="Baroncelli R."/>
            <person name="Diaz J.F."/>
            <person name="Benocci T."/>
            <person name="Peng M."/>
            <person name="Battaglia E."/>
            <person name="Haridas S."/>
            <person name="Andreopoulos W."/>
            <person name="Labutti K."/>
            <person name="Pangilinan J."/>
            <person name="Floch G.L."/>
            <person name="Makela M.R."/>
            <person name="Henrissat B."/>
            <person name="Grigoriev I.V."/>
            <person name="Crouch J.A."/>
            <person name="De Vries R.P."/>
            <person name="Sukno S.A."/>
            <person name="Thon M.R."/>
        </authorList>
    </citation>
    <scope>NUCLEOTIDE SEQUENCE</scope>
    <source>
        <strain evidence="1">CBS 102054</strain>
    </source>
</reference>
<dbReference type="GeneID" id="85467047"/>
<evidence type="ECO:0000313" key="1">
    <source>
        <dbReference type="EMBL" id="KAK1621640.1"/>
    </source>
</evidence>
<name>A0AAI9ZDK3_9PEZI</name>
<proteinExistence type="predicted"/>
<organism evidence="1 2">
    <name type="scientific">Colletotrichum phormii</name>
    <dbReference type="NCBI Taxonomy" id="359342"/>
    <lineage>
        <taxon>Eukaryota</taxon>
        <taxon>Fungi</taxon>
        <taxon>Dikarya</taxon>
        <taxon>Ascomycota</taxon>
        <taxon>Pezizomycotina</taxon>
        <taxon>Sordariomycetes</taxon>
        <taxon>Hypocreomycetidae</taxon>
        <taxon>Glomerellales</taxon>
        <taxon>Glomerellaceae</taxon>
        <taxon>Colletotrichum</taxon>
        <taxon>Colletotrichum acutatum species complex</taxon>
    </lineage>
</organism>